<proteinExistence type="predicted"/>
<dbReference type="KEGG" id="mphi:EG856_01020"/>
<dbReference type="OrthoDB" id="9783873at2"/>
<keyword evidence="3" id="KW-1185">Reference proteome</keyword>
<organism evidence="2 3">
    <name type="scientific">Mycoplasmopsis phocirhinis</name>
    <dbReference type="NCBI Taxonomy" id="142650"/>
    <lineage>
        <taxon>Bacteria</taxon>
        <taxon>Bacillati</taxon>
        <taxon>Mycoplasmatota</taxon>
        <taxon>Mycoplasmoidales</taxon>
        <taxon>Metamycoplasmataceae</taxon>
        <taxon>Mycoplasmopsis</taxon>
    </lineage>
</organism>
<dbReference type="InterPro" id="IPR021301">
    <property type="entry name" value="DUF2779"/>
</dbReference>
<dbReference type="NCBIfam" id="NF045869">
    <property type="entry name" value="UU173_fam"/>
    <property type="match status" value="1"/>
</dbReference>
<gene>
    <name evidence="2" type="ORF">EG856_01020</name>
</gene>
<dbReference type="AlphaFoldDB" id="A0A4P6MNN7"/>
<feature type="domain" description="DUF2779" evidence="1">
    <location>
        <begin position="493"/>
        <end position="629"/>
    </location>
</feature>
<evidence type="ECO:0000313" key="3">
    <source>
        <dbReference type="Proteomes" id="UP000289326"/>
    </source>
</evidence>
<evidence type="ECO:0000313" key="2">
    <source>
        <dbReference type="EMBL" id="QBF34510.1"/>
    </source>
</evidence>
<dbReference type="Proteomes" id="UP000289326">
    <property type="component" value="Chromosome"/>
</dbReference>
<dbReference type="Pfam" id="PF11074">
    <property type="entry name" value="DUF2779"/>
    <property type="match status" value="1"/>
</dbReference>
<name>A0A4P6MNN7_9BACT</name>
<sequence length="817" mass="95952">MNKSEKICLINEKKKVILMKILNLKMLDNEVKKNLKIINFTKFKTAYTSQPWFIWAQRNDSNNVKNLPRIDANNFALYEIHNNTSNKNLVNKHNFSSFEDFIYDDEAEDDVMLSIVSEKQKELFLSNEWNYKLENSNNLFAKARRKSLDFFISQFTHDLSNLDDFYFSKTIFNNENIDQIHEEWNKFKLSKKRFIIDPSFVYFVENNNVNFAIKANAMAYDIKTKTLYFEKFKNSTELIDYLKTFYVYNVAQKMEIEIYDIQYLIYSSNAQEYKKGQIPFVFVDGLCASNSVGSVQRTSERKIKDSEEIYLKSLINSGIAMSQGSYFDKFNNTKYSGKIIESIENNLIFNNPTKFKVKDFINKKIPIDLKKSTKSFGNFDDKINSIIHAYNLNLPTYATQNEQHDWSYEFDSDCEGDFGKNPDLNIIKDLILGEKYKYSSGNNGTAKPLKFLDAQYLNLHRQIVDNFYQCPNYFTINSLNLLAKLMVKDARIVWYDYEGLSSIITIFDGLKSWSQVPHQVSLILTQNGHRLLELNTLKDPKNLELIDLVDVIKDVYQNRADIYVVFNKGYENSRNLEIRDMVEIKYQNNDIDFIKKMKQKGFNSFIEFESTILYIVNNTFDLLDFFTKNTPNSNDLIFASKFVQHNQYHILSQLGQQLDFKNFGGDIEEYTKLSNKITDKAFNGKIKSIRIMELLGYTSIKKIEKIITKTKTYFNYRNQIKEYSTLEVKNGSMALEIAINRNSGNTNDEQWNYLSQKLKEYCHNDVVAMIVVYEFILAFVGDVFADIYQYEYKIEPKQCFDVDFITKKLILKNCDNE</sequence>
<reference evidence="2 3" key="1">
    <citation type="submission" date="2019-01" db="EMBL/GenBank/DDBJ databases">
        <title>Complete sequence and annotation of the Mycoplasma phocirhinis strain 852T genome.</title>
        <authorList>
            <person name="Frasca S.Jr."/>
            <person name="Kutish G.F."/>
            <person name="Castellanos Gell J."/>
            <person name="Michaels D.L."/>
            <person name="Brown D.R."/>
        </authorList>
    </citation>
    <scope>NUCLEOTIDE SEQUENCE [LARGE SCALE GENOMIC DNA]</scope>
    <source>
        <strain evidence="2 3">852</strain>
    </source>
</reference>
<accession>A0A4P6MNN7</accession>
<protein>
    <submittedName>
        <fullName evidence="2">DUF2779 domain-containing protein</fullName>
    </submittedName>
</protein>
<dbReference type="EMBL" id="CP034841">
    <property type="protein sequence ID" value="QBF34510.1"/>
    <property type="molecule type" value="Genomic_DNA"/>
</dbReference>
<evidence type="ECO:0000259" key="1">
    <source>
        <dbReference type="Pfam" id="PF11074"/>
    </source>
</evidence>